<sequence>MTKGKGKVKAIEESRPEKVLRLRAKKSPQQIEVGLRNDRPCDRCVAKGHSCIVSNAERLRVDAERHSAPSGLRARVRRTRIESIDEGENAPPSSPEVALQSPSGSSGGGLPALDTAATATRSHSRQMVPAVDNTEVGPSKSIPVGEKRPCDETEGMPPFKRVRFQVPEFGSQVFDQPVL</sequence>
<keyword evidence="3" id="KW-1185">Reference proteome</keyword>
<dbReference type="Proteomes" id="UP000076761">
    <property type="component" value="Unassembled WGS sequence"/>
</dbReference>
<dbReference type="EMBL" id="KV425591">
    <property type="protein sequence ID" value="KZT22863.1"/>
    <property type="molecule type" value="Genomic_DNA"/>
</dbReference>
<dbReference type="InParanoid" id="A0A165QTR7"/>
<proteinExistence type="predicted"/>
<dbReference type="OrthoDB" id="3323237at2759"/>
<feature type="region of interest" description="Disordered" evidence="1">
    <location>
        <begin position="62"/>
        <end position="156"/>
    </location>
</feature>
<evidence type="ECO:0000313" key="2">
    <source>
        <dbReference type="EMBL" id="KZT22863.1"/>
    </source>
</evidence>
<reference evidence="2 3" key="1">
    <citation type="journal article" date="2016" name="Mol. Biol. Evol.">
        <title>Comparative Genomics of Early-Diverging Mushroom-Forming Fungi Provides Insights into the Origins of Lignocellulose Decay Capabilities.</title>
        <authorList>
            <person name="Nagy L.G."/>
            <person name="Riley R."/>
            <person name="Tritt A."/>
            <person name="Adam C."/>
            <person name="Daum C."/>
            <person name="Floudas D."/>
            <person name="Sun H."/>
            <person name="Yadav J.S."/>
            <person name="Pangilinan J."/>
            <person name="Larsson K.H."/>
            <person name="Matsuura K."/>
            <person name="Barry K."/>
            <person name="Labutti K."/>
            <person name="Kuo R."/>
            <person name="Ohm R.A."/>
            <person name="Bhattacharya S.S."/>
            <person name="Shirouzu T."/>
            <person name="Yoshinaga Y."/>
            <person name="Martin F.M."/>
            <person name="Grigoriev I.V."/>
            <person name="Hibbett D.S."/>
        </authorList>
    </citation>
    <scope>NUCLEOTIDE SEQUENCE [LARGE SCALE GENOMIC DNA]</scope>
    <source>
        <strain evidence="2 3">HHB14362 ss-1</strain>
    </source>
</reference>
<gene>
    <name evidence="2" type="ORF">NEOLEDRAFT_1180610</name>
</gene>
<organism evidence="2 3">
    <name type="scientific">Neolentinus lepideus HHB14362 ss-1</name>
    <dbReference type="NCBI Taxonomy" id="1314782"/>
    <lineage>
        <taxon>Eukaryota</taxon>
        <taxon>Fungi</taxon>
        <taxon>Dikarya</taxon>
        <taxon>Basidiomycota</taxon>
        <taxon>Agaricomycotina</taxon>
        <taxon>Agaricomycetes</taxon>
        <taxon>Gloeophyllales</taxon>
        <taxon>Gloeophyllaceae</taxon>
        <taxon>Neolentinus</taxon>
    </lineage>
</organism>
<evidence type="ECO:0000313" key="3">
    <source>
        <dbReference type="Proteomes" id="UP000076761"/>
    </source>
</evidence>
<evidence type="ECO:0000256" key="1">
    <source>
        <dbReference type="SAM" id="MobiDB-lite"/>
    </source>
</evidence>
<dbReference type="AlphaFoldDB" id="A0A165QTR7"/>
<accession>A0A165QTR7</accession>
<name>A0A165QTR7_9AGAM</name>
<protein>
    <submittedName>
        <fullName evidence="2">Uncharacterized protein</fullName>
    </submittedName>
</protein>